<name>A0ABY6IKS6_9HYPH</name>
<feature type="domain" description="HTH marR-type" evidence="2">
    <location>
        <begin position="37"/>
        <end position="81"/>
    </location>
</feature>
<protein>
    <submittedName>
        <fullName evidence="3">ROK family transcriptional regulator</fullName>
    </submittedName>
</protein>
<evidence type="ECO:0000256" key="1">
    <source>
        <dbReference type="SAM" id="MobiDB-lite"/>
    </source>
</evidence>
<organism evidence="3 4">
    <name type="scientific">Pelagibacterium flavum</name>
    <dbReference type="NCBI Taxonomy" id="2984530"/>
    <lineage>
        <taxon>Bacteria</taxon>
        <taxon>Pseudomonadati</taxon>
        <taxon>Pseudomonadota</taxon>
        <taxon>Alphaproteobacteria</taxon>
        <taxon>Hyphomicrobiales</taxon>
        <taxon>Devosiaceae</taxon>
        <taxon>Pelagibacterium</taxon>
    </lineage>
</organism>
<proteinExistence type="predicted"/>
<dbReference type="Pfam" id="PF00480">
    <property type="entry name" value="ROK"/>
    <property type="match status" value="1"/>
</dbReference>
<dbReference type="InterPro" id="IPR000835">
    <property type="entry name" value="HTH_MarR-typ"/>
</dbReference>
<reference evidence="3" key="1">
    <citation type="submission" date="2022-10" db="EMBL/GenBank/DDBJ databases">
        <title>YIM 151497 complete genome.</title>
        <authorList>
            <person name="Chen X."/>
        </authorList>
    </citation>
    <scope>NUCLEOTIDE SEQUENCE</scope>
    <source>
        <strain evidence="3">YIM 151497</strain>
    </source>
</reference>
<dbReference type="PANTHER" id="PTHR18964">
    <property type="entry name" value="ROK (REPRESSOR, ORF, KINASE) FAMILY"/>
    <property type="match status" value="1"/>
</dbReference>
<dbReference type="CDD" id="cd23763">
    <property type="entry name" value="ASKHA_ATPase_ROK"/>
    <property type="match status" value="1"/>
</dbReference>
<dbReference type="InterPro" id="IPR043129">
    <property type="entry name" value="ATPase_NBD"/>
</dbReference>
<dbReference type="PANTHER" id="PTHR18964:SF169">
    <property type="entry name" value="N-ACETYLMANNOSAMINE KINASE"/>
    <property type="match status" value="1"/>
</dbReference>
<feature type="compositionally biased region" description="Basic and acidic residues" evidence="1">
    <location>
        <begin position="1"/>
        <end position="12"/>
    </location>
</feature>
<dbReference type="EMBL" id="CP107716">
    <property type="protein sequence ID" value="UYQ71081.1"/>
    <property type="molecule type" value="Genomic_DNA"/>
</dbReference>
<dbReference type="Gene3D" id="1.10.10.10">
    <property type="entry name" value="Winged helix-like DNA-binding domain superfamily/Winged helix DNA-binding domain"/>
    <property type="match status" value="1"/>
</dbReference>
<evidence type="ECO:0000259" key="2">
    <source>
        <dbReference type="Pfam" id="PF12802"/>
    </source>
</evidence>
<dbReference type="InterPro" id="IPR036390">
    <property type="entry name" value="WH_DNA-bd_sf"/>
</dbReference>
<dbReference type="Gene3D" id="3.30.420.40">
    <property type="match status" value="2"/>
</dbReference>
<gene>
    <name evidence="3" type="ORF">OF122_13570</name>
</gene>
<dbReference type="SUPFAM" id="SSF46785">
    <property type="entry name" value="Winged helix' DNA-binding domain"/>
    <property type="match status" value="1"/>
</dbReference>
<evidence type="ECO:0000313" key="4">
    <source>
        <dbReference type="Proteomes" id="UP001163882"/>
    </source>
</evidence>
<keyword evidence="4" id="KW-1185">Reference proteome</keyword>
<dbReference type="InterPro" id="IPR000600">
    <property type="entry name" value="ROK"/>
</dbReference>
<evidence type="ECO:0000313" key="3">
    <source>
        <dbReference type="EMBL" id="UYQ71081.1"/>
    </source>
</evidence>
<accession>A0ABY6IKS6</accession>
<dbReference type="Proteomes" id="UP001163882">
    <property type="component" value="Chromosome"/>
</dbReference>
<sequence length="412" mass="45270">MSDAETRPDRTGRTAGEFTDLSRGTNQAGLRLYNERLVLSLIRRNVSLSKAAIARQTGLSPQTISTITNGLERDGLLVRQAPLRGRVGQPSVPYSLAPDGALAFGLKIGRRSVDLLVMDLLGTVRGKLHHPYPYPDPAQLFTFLEDGIGKLSRELTPEQRQRIVGIGIASPFELWNWEHQVGAPKEVLAAWETLDIRAEVENISPWPVYFYNDATAACAAELLLGNPRQHLDFLYIFIGSFIGGGVVLNGSLFPGRSGYAGAIAPLPVRREDGQGYEQVLRRTSLYALAEKMREAGLDPEMLWREDGDWKTIGPILDDWLEVLCESLAVIILSATAIIDFEAIVIDGGFPPEMREVVVARVMEDLEKFDRQGLTAPAIVQGQFGADARAMGGACLPLISNFTLDREVLFKDA</sequence>
<dbReference type="RefSeq" id="WP_264224743.1">
    <property type="nucleotide sequence ID" value="NZ_CP107716.1"/>
</dbReference>
<dbReference type="Pfam" id="PF12802">
    <property type="entry name" value="MarR_2"/>
    <property type="match status" value="1"/>
</dbReference>
<dbReference type="InterPro" id="IPR036388">
    <property type="entry name" value="WH-like_DNA-bd_sf"/>
</dbReference>
<dbReference type="SUPFAM" id="SSF53067">
    <property type="entry name" value="Actin-like ATPase domain"/>
    <property type="match status" value="1"/>
</dbReference>
<feature type="region of interest" description="Disordered" evidence="1">
    <location>
        <begin position="1"/>
        <end position="21"/>
    </location>
</feature>